<feature type="compositionally biased region" description="Basic residues" evidence="1">
    <location>
        <begin position="84"/>
        <end position="93"/>
    </location>
</feature>
<reference evidence="3 4" key="1">
    <citation type="submission" date="2019-02" db="EMBL/GenBank/DDBJ databases">
        <title>Genome sequencing of the rare red list fungi Hericium alpestre (H. flagellum).</title>
        <authorList>
            <person name="Buettner E."/>
            <person name="Kellner H."/>
        </authorList>
    </citation>
    <scope>NUCLEOTIDE SEQUENCE [LARGE SCALE GENOMIC DNA]</scope>
    <source>
        <strain evidence="3 4">DSM 108284</strain>
    </source>
</reference>
<sequence length="371" mass="40981">MASTRSKTKGIQPKPVSAPTTRAKNAVPIAAAPEKNVAKDKTKKNAATAAATIKAATVAKKAGNKRERDEVSDNEEPVPTPTKPKPRLVKKKKTQAELAEKEHELAARTMDLIYAKANNDGNNDCNQNEENNADSDVGVEDGLCTDCHGGLDDEEKALGDDLDDGGKDNEDSSNCEDGSDCLVQEDSDESVIDVEERDKIEDGEKVSGTKSSDQVPKKANVKGRKGPFSSAKIKMQAVKACNNYFRLEKLHTTAGGDTVKDVVTWLLSGPTPVFTFGDIDMEAKTYNEEKALKLPVIVMVIAKQWYSKKGDGNHSLFAKNYQEFNIPLLKMQLLSIKKDIKKRKFSDTLFYSRYIYYQDLFSNLKEQMLVY</sequence>
<feature type="compositionally biased region" description="Low complexity" evidence="1">
    <location>
        <begin position="118"/>
        <end position="130"/>
    </location>
</feature>
<comment type="caution">
    <text evidence="3">The sequence shown here is derived from an EMBL/GenBank/DDBJ whole genome shotgun (WGS) entry which is preliminary data.</text>
</comment>
<dbReference type="InterPro" id="IPR045341">
    <property type="entry name" value="DUF6532"/>
</dbReference>
<evidence type="ECO:0000256" key="1">
    <source>
        <dbReference type="SAM" id="MobiDB-lite"/>
    </source>
</evidence>
<dbReference type="Proteomes" id="UP000298061">
    <property type="component" value="Unassembled WGS sequence"/>
</dbReference>
<feature type="domain" description="DUF6532" evidence="2">
    <location>
        <begin position="224"/>
        <end position="331"/>
    </location>
</feature>
<evidence type="ECO:0000313" key="3">
    <source>
        <dbReference type="EMBL" id="TFY75987.1"/>
    </source>
</evidence>
<protein>
    <recommendedName>
        <fullName evidence="2">DUF6532 domain-containing protein</fullName>
    </recommendedName>
</protein>
<dbReference type="AlphaFoldDB" id="A0A4Y9ZPK5"/>
<feature type="region of interest" description="Disordered" evidence="1">
    <location>
        <begin position="117"/>
        <end position="226"/>
    </location>
</feature>
<feature type="compositionally biased region" description="Basic and acidic residues" evidence="1">
    <location>
        <begin position="194"/>
        <end position="207"/>
    </location>
</feature>
<accession>A0A4Y9ZPK5</accession>
<dbReference type="EMBL" id="SFCI01001359">
    <property type="protein sequence ID" value="TFY75987.1"/>
    <property type="molecule type" value="Genomic_DNA"/>
</dbReference>
<feature type="region of interest" description="Disordered" evidence="1">
    <location>
        <begin position="1"/>
        <end position="99"/>
    </location>
</feature>
<evidence type="ECO:0000313" key="4">
    <source>
        <dbReference type="Proteomes" id="UP000298061"/>
    </source>
</evidence>
<proteinExistence type="predicted"/>
<feature type="compositionally biased region" description="Acidic residues" evidence="1">
    <location>
        <begin position="171"/>
        <end position="193"/>
    </location>
</feature>
<name>A0A4Y9ZPK5_9AGAM</name>
<dbReference type="Pfam" id="PF20149">
    <property type="entry name" value="DUF6532"/>
    <property type="match status" value="1"/>
</dbReference>
<keyword evidence="4" id="KW-1185">Reference proteome</keyword>
<feature type="compositionally biased region" description="Low complexity" evidence="1">
    <location>
        <begin position="45"/>
        <end position="61"/>
    </location>
</feature>
<gene>
    <name evidence="3" type="ORF">EWM64_g8025</name>
</gene>
<organism evidence="3 4">
    <name type="scientific">Hericium alpestre</name>
    <dbReference type="NCBI Taxonomy" id="135208"/>
    <lineage>
        <taxon>Eukaryota</taxon>
        <taxon>Fungi</taxon>
        <taxon>Dikarya</taxon>
        <taxon>Basidiomycota</taxon>
        <taxon>Agaricomycotina</taxon>
        <taxon>Agaricomycetes</taxon>
        <taxon>Russulales</taxon>
        <taxon>Hericiaceae</taxon>
        <taxon>Hericium</taxon>
    </lineage>
</organism>
<feature type="compositionally biased region" description="Basic and acidic residues" evidence="1">
    <location>
        <begin position="156"/>
        <end position="170"/>
    </location>
</feature>
<evidence type="ECO:0000259" key="2">
    <source>
        <dbReference type="Pfam" id="PF20149"/>
    </source>
</evidence>